<evidence type="ECO:0000313" key="3">
    <source>
        <dbReference type="EMBL" id="GAA5206917.1"/>
    </source>
</evidence>
<keyword evidence="4" id="KW-1185">Reference proteome</keyword>
<dbReference type="InterPro" id="IPR034660">
    <property type="entry name" value="DinB/YfiT-like"/>
</dbReference>
<evidence type="ECO:0000259" key="2">
    <source>
        <dbReference type="Pfam" id="PF11716"/>
    </source>
</evidence>
<keyword evidence="3" id="KW-0413">Isomerase</keyword>
<evidence type="ECO:0000256" key="1">
    <source>
        <dbReference type="SAM" id="MobiDB-lite"/>
    </source>
</evidence>
<dbReference type="SUPFAM" id="SSF109854">
    <property type="entry name" value="DinB/YfiT-like putative metalloenzymes"/>
    <property type="match status" value="1"/>
</dbReference>
<dbReference type="Pfam" id="PF11716">
    <property type="entry name" value="MDMPI_N"/>
    <property type="match status" value="1"/>
</dbReference>
<evidence type="ECO:0000313" key="4">
    <source>
        <dbReference type="Proteomes" id="UP001499878"/>
    </source>
</evidence>
<proteinExistence type="predicted"/>
<reference evidence="4" key="1">
    <citation type="journal article" date="2019" name="Int. J. Syst. Evol. Microbiol.">
        <title>The Global Catalogue of Microorganisms (GCM) 10K type strain sequencing project: providing services to taxonomists for standard genome sequencing and annotation.</title>
        <authorList>
            <consortium name="The Broad Institute Genomics Platform"/>
            <consortium name="The Broad Institute Genome Sequencing Center for Infectious Disease"/>
            <person name="Wu L."/>
            <person name="Ma J."/>
        </authorList>
    </citation>
    <scope>NUCLEOTIDE SEQUENCE [LARGE SCALE GENOMIC DNA]</scope>
    <source>
        <strain evidence="4">JCM 18306</strain>
    </source>
</reference>
<feature type="region of interest" description="Disordered" evidence="1">
    <location>
        <begin position="206"/>
        <end position="228"/>
    </location>
</feature>
<sequence length="228" mass="24431">MTTGSAERPHPAHVVRDAYEALAAVVRPLGEDDSWLPTDCTGWAVRDLVFHLLADAQRALVALHTPTGDPSDRDAVTYWRDWTPDTDGAVQERRWNRVCAGMIPEFGQLKDLYLETAAAAVTAASAAEPRSRVGTQGHVLTVADLLTTLGVEATVHHLDLTVALPTAPGPSLAGLTAVRATLDGLLGRPVPLDWSDEHYARAATGRTPLTESERHALGPDADRVPLFG</sequence>
<protein>
    <submittedName>
        <fullName evidence="3">Maleylpyruvate isomerase N-terminal domain-containing protein</fullName>
    </submittedName>
</protein>
<feature type="domain" description="Mycothiol-dependent maleylpyruvate isomerase metal-binding" evidence="2">
    <location>
        <begin position="15"/>
        <end position="160"/>
    </location>
</feature>
<dbReference type="RefSeq" id="WP_345628779.1">
    <property type="nucleotide sequence ID" value="NZ_BAABJR010000004.1"/>
</dbReference>
<dbReference type="InterPro" id="IPR024344">
    <property type="entry name" value="MDMPI_metal-binding"/>
</dbReference>
<organism evidence="3 4">
    <name type="scientific">Streptomyces thinghirensis</name>
    <dbReference type="NCBI Taxonomy" id="551547"/>
    <lineage>
        <taxon>Bacteria</taxon>
        <taxon>Bacillati</taxon>
        <taxon>Actinomycetota</taxon>
        <taxon>Actinomycetes</taxon>
        <taxon>Kitasatosporales</taxon>
        <taxon>Streptomycetaceae</taxon>
        <taxon>Streptomyces</taxon>
    </lineage>
</organism>
<dbReference type="Gene3D" id="1.20.120.450">
    <property type="entry name" value="dinb family like domain"/>
    <property type="match status" value="1"/>
</dbReference>
<dbReference type="GO" id="GO:0016853">
    <property type="term" value="F:isomerase activity"/>
    <property type="evidence" value="ECO:0007669"/>
    <property type="project" value="UniProtKB-KW"/>
</dbReference>
<gene>
    <name evidence="3" type="ORF">GCM10023323_20400</name>
</gene>
<name>A0ABP9T089_9ACTN</name>
<accession>A0ABP9T089</accession>
<comment type="caution">
    <text evidence="3">The sequence shown here is derived from an EMBL/GenBank/DDBJ whole genome shotgun (WGS) entry which is preliminary data.</text>
</comment>
<dbReference type="Proteomes" id="UP001499878">
    <property type="component" value="Unassembled WGS sequence"/>
</dbReference>
<dbReference type="EMBL" id="BAABJR010000004">
    <property type="protein sequence ID" value="GAA5206917.1"/>
    <property type="molecule type" value="Genomic_DNA"/>
</dbReference>
<feature type="compositionally biased region" description="Basic and acidic residues" evidence="1">
    <location>
        <begin position="211"/>
        <end position="228"/>
    </location>
</feature>